<dbReference type="SUPFAM" id="SSF51306">
    <property type="entry name" value="LexA/Signal peptidase"/>
    <property type="match status" value="1"/>
</dbReference>
<dbReference type="PROSITE" id="PS50943">
    <property type="entry name" value="HTH_CROC1"/>
    <property type="match status" value="1"/>
</dbReference>
<dbReference type="Pfam" id="PF00717">
    <property type="entry name" value="Peptidase_S24"/>
    <property type="match status" value="1"/>
</dbReference>
<dbReference type="CDD" id="cd00093">
    <property type="entry name" value="HTH_XRE"/>
    <property type="match status" value="1"/>
</dbReference>
<sequence length="223" mass="24506">MTTLAQNINYLFRVRGENATSIAEKVGISQPTLHRIQKGINQRPSGETLRKLADYFGVTVDDLLTRDLSTGLPAEAIARANVREGPNIRGLVPLLTSVQAGEWCEIAGTFQRDDAKVWLPCPVKHGPRTFCLTVEGESMKNPGARPSYEPGDVIFVDPDVAAKPGDRVVARLESQVAATFKQYLEEDGRKLLKALNPDWQPRYIPINGDATICGVVIGKWVPE</sequence>
<dbReference type="Proteomes" id="UP000025756">
    <property type="component" value="Unassembled WGS sequence"/>
</dbReference>
<dbReference type="InterPro" id="IPR050077">
    <property type="entry name" value="LexA_repressor"/>
</dbReference>
<dbReference type="InterPro" id="IPR001387">
    <property type="entry name" value="Cro/C1-type_HTH"/>
</dbReference>
<name>A0ABR4R8C7_BORBO</name>
<dbReference type="SMART" id="SM00530">
    <property type="entry name" value="HTH_XRE"/>
    <property type="match status" value="1"/>
</dbReference>
<evidence type="ECO:0000313" key="2">
    <source>
        <dbReference type="EMBL" id="KCV31187.1"/>
    </source>
</evidence>
<dbReference type="PANTHER" id="PTHR33516">
    <property type="entry name" value="LEXA REPRESSOR"/>
    <property type="match status" value="1"/>
</dbReference>
<organism evidence="2 3">
    <name type="scientific">Bordetella bronchiseptica 00-P-2796</name>
    <dbReference type="NCBI Taxonomy" id="1331199"/>
    <lineage>
        <taxon>Bacteria</taxon>
        <taxon>Pseudomonadati</taxon>
        <taxon>Pseudomonadota</taxon>
        <taxon>Betaproteobacteria</taxon>
        <taxon>Burkholderiales</taxon>
        <taxon>Alcaligenaceae</taxon>
        <taxon>Bordetella</taxon>
    </lineage>
</organism>
<accession>A0ABR4R8C7</accession>
<dbReference type="CDD" id="cd06529">
    <property type="entry name" value="S24_LexA-like"/>
    <property type="match status" value="1"/>
</dbReference>
<evidence type="ECO:0000313" key="3">
    <source>
        <dbReference type="Proteomes" id="UP000025756"/>
    </source>
</evidence>
<dbReference type="SUPFAM" id="SSF47413">
    <property type="entry name" value="lambda repressor-like DNA-binding domains"/>
    <property type="match status" value="1"/>
</dbReference>
<reference evidence="2 3" key="1">
    <citation type="submission" date="2014-03" db="EMBL/GenBank/DDBJ databases">
        <title>Genome sequence of Bordetella bronchiseptica.</title>
        <authorList>
            <person name="Harvill E."/>
            <person name="Goodfield L.L."/>
            <person name="Ivanov Y.V."/>
            <person name="Meyer J.A."/>
            <person name="Muse S.J."/>
            <person name="Jacobs N."/>
            <person name="Bendor L."/>
            <person name="Smallridge W.E."/>
            <person name="Brinkac L.M."/>
            <person name="Sanka R."/>
            <person name="Kim M."/>
            <person name="Losada L."/>
        </authorList>
    </citation>
    <scope>NUCLEOTIDE SEQUENCE [LARGE SCALE GENOMIC DNA]</scope>
    <source>
        <strain evidence="2 3">00-P-2796</strain>
    </source>
</reference>
<evidence type="ECO:0000259" key="1">
    <source>
        <dbReference type="PROSITE" id="PS50943"/>
    </source>
</evidence>
<protein>
    <submittedName>
        <fullName evidence="2">Repressor protein C2 family protein</fullName>
    </submittedName>
</protein>
<keyword evidence="3" id="KW-1185">Reference proteome</keyword>
<dbReference type="RefSeq" id="WP_015973915.1">
    <property type="nucleotide sequence ID" value="NZ_JGWH01000173.1"/>
</dbReference>
<dbReference type="Gene3D" id="2.10.109.10">
    <property type="entry name" value="Umud Fragment, subunit A"/>
    <property type="match status" value="1"/>
</dbReference>
<dbReference type="PANTHER" id="PTHR33516:SF2">
    <property type="entry name" value="LEXA REPRESSOR-RELATED"/>
    <property type="match status" value="1"/>
</dbReference>
<dbReference type="InterPro" id="IPR010982">
    <property type="entry name" value="Lambda_DNA-bd_dom_sf"/>
</dbReference>
<dbReference type="InterPro" id="IPR039418">
    <property type="entry name" value="LexA-like"/>
</dbReference>
<feature type="domain" description="HTH cro/C1-type" evidence="1">
    <location>
        <begin position="23"/>
        <end position="63"/>
    </location>
</feature>
<dbReference type="InterPro" id="IPR015927">
    <property type="entry name" value="Peptidase_S24_S26A/B/C"/>
</dbReference>
<dbReference type="Gene3D" id="1.10.260.40">
    <property type="entry name" value="lambda repressor-like DNA-binding domains"/>
    <property type="match status" value="1"/>
</dbReference>
<dbReference type="Pfam" id="PF13443">
    <property type="entry name" value="HTH_26"/>
    <property type="match status" value="1"/>
</dbReference>
<dbReference type="EMBL" id="JGWH01000173">
    <property type="protein sequence ID" value="KCV31187.1"/>
    <property type="molecule type" value="Genomic_DNA"/>
</dbReference>
<comment type="caution">
    <text evidence="2">The sequence shown here is derived from an EMBL/GenBank/DDBJ whole genome shotgun (WGS) entry which is preliminary data.</text>
</comment>
<dbReference type="InterPro" id="IPR036286">
    <property type="entry name" value="LexA/Signal_pep-like_sf"/>
</dbReference>
<proteinExistence type="predicted"/>
<gene>
    <name evidence="2" type="ORF">L490_1454</name>
</gene>